<dbReference type="RefSeq" id="WP_077864008.1">
    <property type="nucleotide sequence ID" value="NZ_LZYZ01000001.1"/>
</dbReference>
<name>A0A1S8NIG7_CLOSA</name>
<dbReference type="InterPro" id="IPR035924">
    <property type="entry name" value="FlaG-like_sf"/>
</dbReference>
<keyword evidence="1" id="KW-0969">Cilium</keyword>
<dbReference type="InterPro" id="IPR005186">
    <property type="entry name" value="FlaG"/>
</dbReference>
<dbReference type="PANTHER" id="PTHR37166">
    <property type="entry name" value="PROTEIN FLAG"/>
    <property type="match status" value="1"/>
</dbReference>
<protein>
    <submittedName>
        <fullName evidence="1">Flagellar protein FlaG</fullName>
    </submittedName>
</protein>
<reference evidence="1 2" key="1">
    <citation type="submission" date="2016-05" db="EMBL/GenBank/DDBJ databases">
        <title>Microbial solvent formation.</title>
        <authorList>
            <person name="Poehlein A."/>
            <person name="Montoya Solano J.D."/>
            <person name="Flitsch S."/>
            <person name="Krabben P."/>
            <person name="Duerre P."/>
            <person name="Daniel R."/>
        </authorList>
    </citation>
    <scope>NUCLEOTIDE SEQUENCE [LARGE SCALE GENOMIC DNA]</scope>
    <source>
        <strain evidence="1 2">L1-8</strain>
    </source>
</reference>
<organism evidence="1 2">
    <name type="scientific">Clostridium saccharobutylicum</name>
    <dbReference type="NCBI Taxonomy" id="169679"/>
    <lineage>
        <taxon>Bacteria</taxon>
        <taxon>Bacillati</taxon>
        <taxon>Bacillota</taxon>
        <taxon>Clostridia</taxon>
        <taxon>Eubacteriales</taxon>
        <taxon>Clostridiaceae</taxon>
        <taxon>Clostridium</taxon>
    </lineage>
</organism>
<proteinExistence type="predicted"/>
<keyword evidence="1" id="KW-0282">Flagellum</keyword>
<accession>A0A1S8NIG7</accession>
<comment type="caution">
    <text evidence="1">The sequence shown here is derived from an EMBL/GenBank/DDBJ whole genome shotgun (WGS) entry which is preliminary data.</text>
</comment>
<keyword evidence="1" id="KW-0966">Cell projection</keyword>
<sequence>MEISGIEQISGNAINMQSSNINVQDLNKSIVTESEEQTKTKEHKYDKEFLDKSLEKLNKFLEDDKVHAEYSVHKDLGDVMIKIVNDNTREVIMELPSEKILDMVASMCKQFGLLDKKV</sequence>
<dbReference type="Proteomes" id="UP000191154">
    <property type="component" value="Unassembled WGS sequence"/>
</dbReference>
<dbReference type="Pfam" id="PF03646">
    <property type="entry name" value="FlaG"/>
    <property type="match status" value="1"/>
</dbReference>
<dbReference type="Gene3D" id="3.30.160.170">
    <property type="entry name" value="FlaG-like"/>
    <property type="match status" value="1"/>
</dbReference>
<evidence type="ECO:0000313" key="2">
    <source>
        <dbReference type="Proteomes" id="UP000191154"/>
    </source>
</evidence>
<gene>
    <name evidence="1" type="ORF">CLOSAC_05460</name>
</gene>
<dbReference type="EMBL" id="LZYZ01000001">
    <property type="protein sequence ID" value="OOM16275.1"/>
    <property type="molecule type" value="Genomic_DNA"/>
</dbReference>
<dbReference type="AlphaFoldDB" id="A0A1S8NIG7"/>
<dbReference type="SUPFAM" id="SSF160214">
    <property type="entry name" value="FlaG-like"/>
    <property type="match status" value="1"/>
</dbReference>
<evidence type="ECO:0000313" key="1">
    <source>
        <dbReference type="EMBL" id="OOM16275.1"/>
    </source>
</evidence>
<dbReference type="PANTHER" id="PTHR37166:SF1">
    <property type="entry name" value="PROTEIN FLAG"/>
    <property type="match status" value="1"/>
</dbReference>